<keyword evidence="2" id="KW-1185">Reference proteome</keyword>
<dbReference type="Proteomes" id="UP001159100">
    <property type="component" value="Unassembled WGS sequence"/>
</dbReference>
<protein>
    <submittedName>
        <fullName evidence="1">Uncharacterized protein</fullName>
    </submittedName>
</protein>
<evidence type="ECO:0000313" key="2">
    <source>
        <dbReference type="Proteomes" id="UP001159100"/>
    </source>
</evidence>
<accession>A0ABT6QWT7</accession>
<name>A0ABT6QWT7_9PSED</name>
<comment type="caution">
    <text evidence="1">The sequence shown here is derived from an EMBL/GenBank/DDBJ whole genome shotgun (WGS) entry which is preliminary data.</text>
</comment>
<evidence type="ECO:0000313" key="1">
    <source>
        <dbReference type="EMBL" id="MDI2595373.1"/>
    </source>
</evidence>
<organism evidence="1 2">
    <name type="scientific">Pseudomonas fungipugnans</name>
    <dbReference type="NCBI Taxonomy" id="3024217"/>
    <lineage>
        <taxon>Bacteria</taxon>
        <taxon>Pseudomonadati</taxon>
        <taxon>Pseudomonadota</taxon>
        <taxon>Gammaproteobacteria</taxon>
        <taxon>Pseudomonadales</taxon>
        <taxon>Pseudomonadaceae</taxon>
        <taxon>Pseudomonas</taxon>
    </lineage>
</organism>
<sequence>MLDLPNLIIADGGFGLSVLQVTADVVTNALEALIARSATGFDITHQLDYSQLALYEDRLQAALNAHSVAHSSTTHLLSTPQNHINQFLLLTPAK</sequence>
<reference evidence="1 2" key="1">
    <citation type="submission" date="2023-02" db="EMBL/GenBank/DDBJ databases">
        <title>Pseudomonas chrutzelriedensis sp. nov., a potently antifungal strain isolated from moss.</title>
        <authorList>
            <person name="Schnyder A."/>
            <person name="Kalawong R."/>
            <person name="Eberl L."/>
            <person name="Agnoli K."/>
        </authorList>
    </citation>
    <scope>NUCLEOTIDE SEQUENCE [LARGE SCALE GENOMIC DNA]</scope>
    <source>
        <strain evidence="1 2">681</strain>
    </source>
</reference>
<proteinExistence type="predicted"/>
<dbReference type="RefSeq" id="WP_259502535.1">
    <property type="nucleotide sequence ID" value="NZ_JARBWL010000002.1"/>
</dbReference>
<dbReference type="EMBL" id="JARBWL010000002">
    <property type="protein sequence ID" value="MDI2595373.1"/>
    <property type="molecule type" value="Genomic_DNA"/>
</dbReference>
<gene>
    <name evidence="1" type="ORF">POF45_28695</name>
</gene>